<accession>X1DKH3</accession>
<evidence type="ECO:0000313" key="2">
    <source>
        <dbReference type="EMBL" id="GAH05479.1"/>
    </source>
</evidence>
<dbReference type="GO" id="GO:0016811">
    <property type="term" value="F:hydrolase activity, acting on carbon-nitrogen (but not peptide) bonds, in linear amides"/>
    <property type="evidence" value="ECO:0007669"/>
    <property type="project" value="InterPro"/>
</dbReference>
<gene>
    <name evidence="2" type="ORF">S01H4_62177</name>
</gene>
<dbReference type="InterPro" id="IPR002692">
    <property type="entry name" value="S45"/>
</dbReference>
<comment type="similarity">
    <text evidence="1">Belongs to the peptidase S45 family.</text>
</comment>
<comment type="caution">
    <text evidence="2">The sequence shown here is derived from an EMBL/GenBank/DDBJ whole genome shotgun (WGS) entry which is preliminary data.</text>
</comment>
<dbReference type="InterPro" id="IPR029055">
    <property type="entry name" value="Ntn_hydrolases_N"/>
</dbReference>
<dbReference type="Pfam" id="PF01804">
    <property type="entry name" value="Penicil_amidase"/>
    <property type="match status" value="1"/>
</dbReference>
<dbReference type="GO" id="GO:0017000">
    <property type="term" value="P:antibiotic biosynthetic process"/>
    <property type="evidence" value="ECO:0007669"/>
    <property type="project" value="InterPro"/>
</dbReference>
<dbReference type="InterPro" id="IPR023343">
    <property type="entry name" value="Penicillin_amidase_dom1"/>
</dbReference>
<reference evidence="2" key="1">
    <citation type="journal article" date="2014" name="Front. Microbiol.">
        <title>High frequency of phylogenetically diverse reductive dehalogenase-homologous genes in deep subseafloor sedimentary metagenomes.</title>
        <authorList>
            <person name="Kawai M."/>
            <person name="Futagami T."/>
            <person name="Toyoda A."/>
            <person name="Takaki Y."/>
            <person name="Nishi S."/>
            <person name="Hori S."/>
            <person name="Arai W."/>
            <person name="Tsubouchi T."/>
            <person name="Morono Y."/>
            <person name="Uchiyama I."/>
            <person name="Ito T."/>
            <person name="Fujiyama A."/>
            <person name="Inagaki F."/>
            <person name="Takami H."/>
        </authorList>
    </citation>
    <scope>NUCLEOTIDE SEQUENCE</scope>
    <source>
        <strain evidence="2">Expedition CK06-06</strain>
    </source>
</reference>
<organism evidence="2">
    <name type="scientific">marine sediment metagenome</name>
    <dbReference type="NCBI Taxonomy" id="412755"/>
    <lineage>
        <taxon>unclassified sequences</taxon>
        <taxon>metagenomes</taxon>
        <taxon>ecological metagenomes</taxon>
    </lineage>
</organism>
<dbReference type="Gene3D" id="1.10.439.10">
    <property type="entry name" value="Penicillin Amidohydrolase, domain 1"/>
    <property type="match status" value="1"/>
</dbReference>
<dbReference type="SUPFAM" id="SSF56235">
    <property type="entry name" value="N-terminal nucleophile aminohydrolases (Ntn hydrolases)"/>
    <property type="match status" value="1"/>
</dbReference>
<dbReference type="AlphaFoldDB" id="X1DKH3"/>
<dbReference type="EMBL" id="BART01037046">
    <property type="protein sequence ID" value="GAH05479.1"/>
    <property type="molecule type" value="Genomic_DNA"/>
</dbReference>
<proteinExistence type="inferred from homology"/>
<sequence>MDMARRSVRGRLSEIIGPSALNMDKFNLATGKEYWANQS</sequence>
<name>X1DKH3_9ZZZZ</name>
<feature type="non-terminal residue" evidence="2">
    <location>
        <position position="39"/>
    </location>
</feature>
<protein>
    <submittedName>
        <fullName evidence="2">Uncharacterized protein</fullName>
    </submittedName>
</protein>
<evidence type="ECO:0000256" key="1">
    <source>
        <dbReference type="ARBA" id="ARBA00006586"/>
    </source>
</evidence>